<keyword evidence="3" id="KW-0731">Sigma factor</keyword>
<dbReference type="Proteomes" id="UP000028547">
    <property type="component" value="Unassembled WGS sequence"/>
</dbReference>
<dbReference type="InterPro" id="IPR013324">
    <property type="entry name" value="RNA_pol_sigma_r3/r4-like"/>
</dbReference>
<evidence type="ECO:0000256" key="1">
    <source>
        <dbReference type="ARBA" id="ARBA00010641"/>
    </source>
</evidence>
<dbReference type="PANTHER" id="PTHR43133">
    <property type="entry name" value="RNA POLYMERASE ECF-TYPE SIGMA FACTO"/>
    <property type="match status" value="1"/>
</dbReference>
<keyword evidence="2" id="KW-0805">Transcription regulation</keyword>
<dbReference type="AlphaFoldDB" id="A0A084SGE9"/>
<sequence>MSHLFAVRLPLVGGAPSAGDAERRLLTRARKGDPVAFRTLFEQHSPAVWRFLRDLFRDDAAADEATQETFVRAHGKLGALRDDARLASWLLGIARHIYLESRRTRGTHLDIASEENEPLLEASLPSPTPEELLLNREMEGLLAEALGELREERRSALLLRIDHGLAYEDIAQVMGWSLPKVKNEIHRARLQLRERLAGHVGNGGHS</sequence>
<evidence type="ECO:0000313" key="8">
    <source>
        <dbReference type="EMBL" id="KFA87534.1"/>
    </source>
</evidence>
<protein>
    <submittedName>
        <fullName evidence="8">RNA polymerase sigma 70</fullName>
    </submittedName>
</protein>
<dbReference type="Gene3D" id="1.10.10.10">
    <property type="entry name" value="Winged helix-like DNA-binding domain superfamily/Winged helix DNA-binding domain"/>
    <property type="match status" value="1"/>
</dbReference>
<evidence type="ECO:0000256" key="5">
    <source>
        <dbReference type="ARBA" id="ARBA00023163"/>
    </source>
</evidence>
<feature type="domain" description="RNA polymerase sigma-70 region 2" evidence="6">
    <location>
        <begin position="40"/>
        <end position="105"/>
    </location>
</feature>
<dbReference type="GO" id="GO:0003677">
    <property type="term" value="F:DNA binding"/>
    <property type="evidence" value="ECO:0007669"/>
    <property type="project" value="UniProtKB-KW"/>
</dbReference>
<dbReference type="SUPFAM" id="SSF88659">
    <property type="entry name" value="Sigma3 and sigma4 domains of RNA polymerase sigma factors"/>
    <property type="match status" value="1"/>
</dbReference>
<dbReference type="SUPFAM" id="SSF88946">
    <property type="entry name" value="Sigma2 domain of RNA polymerase sigma factors"/>
    <property type="match status" value="1"/>
</dbReference>
<dbReference type="InterPro" id="IPR013325">
    <property type="entry name" value="RNA_pol_sigma_r2"/>
</dbReference>
<evidence type="ECO:0000256" key="3">
    <source>
        <dbReference type="ARBA" id="ARBA00023082"/>
    </source>
</evidence>
<evidence type="ECO:0000259" key="7">
    <source>
        <dbReference type="Pfam" id="PF08281"/>
    </source>
</evidence>
<dbReference type="InterPro" id="IPR007627">
    <property type="entry name" value="RNA_pol_sigma70_r2"/>
</dbReference>
<reference evidence="8 9" key="1">
    <citation type="submission" date="2014-07" db="EMBL/GenBank/DDBJ databases">
        <title>Draft Genome Sequence of Gephyronic Acid Producer, Cystobacter violaceus Strain Cb vi76.</title>
        <authorList>
            <person name="Stevens D.C."/>
            <person name="Young J."/>
            <person name="Carmichael R."/>
            <person name="Tan J."/>
            <person name="Taylor R.E."/>
        </authorList>
    </citation>
    <scope>NUCLEOTIDE SEQUENCE [LARGE SCALE GENOMIC DNA]</scope>
    <source>
        <strain evidence="8 9">Cb vi76</strain>
    </source>
</reference>
<dbReference type="EMBL" id="JPMI01000367">
    <property type="protein sequence ID" value="KFA87534.1"/>
    <property type="molecule type" value="Genomic_DNA"/>
</dbReference>
<gene>
    <name evidence="8" type="ORF">Q664_46740</name>
</gene>
<dbReference type="PANTHER" id="PTHR43133:SF8">
    <property type="entry name" value="RNA POLYMERASE SIGMA FACTOR HI_1459-RELATED"/>
    <property type="match status" value="1"/>
</dbReference>
<dbReference type="Gene3D" id="1.10.1740.10">
    <property type="match status" value="1"/>
</dbReference>
<dbReference type="InterPro" id="IPR039425">
    <property type="entry name" value="RNA_pol_sigma-70-like"/>
</dbReference>
<evidence type="ECO:0000256" key="4">
    <source>
        <dbReference type="ARBA" id="ARBA00023125"/>
    </source>
</evidence>
<comment type="similarity">
    <text evidence="1">Belongs to the sigma-70 factor family. ECF subfamily.</text>
</comment>
<dbReference type="GO" id="GO:0006352">
    <property type="term" value="P:DNA-templated transcription initiation"/>
    <property type="evidence" value="ECO:0007669"/>
    <property type="project" value="InterPro"/>
</dbReference>
<proteinExistence type="inferred from homology"/>
<dbReference type="RefSeq" id="WP_043411994.1">
    <property type="nucleotide sequence ID" value="NZ_JPMI01000367.1"/>
</dbReference>
<name>A0A084SGE9_9BACT</name>
<dbReference type="NCBIfam" id="TIGR02937">
    <property type="entry name" value="sigma70-ECF"/>
    <property type="match status" value="1"/>
</dbReference>
<feature type="domain" description="RNA polymerase sigma factor 70 region 4 type 2" evidence="7">
    <location>
        <begin position="141"/>
        <end position="192"/>
    </location>
</feature>
<evidence type="ECO:0000313" key="9">
    <source>
        <dbReference type="Proteomes" id="UP000028547"/>
    </source>
</evidence>
<dbReference type="Pfam" id="PF08281">
    <property type="entry name" value="Sigma70_r4_2"/>
    <property type="match status" value="1"/>
</dbReference>
<dbReference type="InterPro" id="IPR013249">
    <property type="entry name" value="RNA_pol_sigma70_r4_t2"/>
</dbReference>
<dbReference type="CDD" id="cd06171">
    <property type="entry name" value="Sigma70_r4"/>
    <property type="match status" value="1"/>
</dbReference>
<dbReference type="Pfam" id="PF04542">
    <property type="entry name" value="Sigma70_r2"/>
    <property type="match status" value="1"/>
</dbReference>
<dbReference type="GO" id="GO:0016987">
    <property type="term" value="F:sigma factor activity"/>
    <property type="evidence" value="ECO:0007669"/>
    <property type="project" value="UniProtKB-KW"/>
</dbReference>
<organism evidence="8 9">
    <name type="scientific">Archangium violaceum Cb vi76</name>
    <dbReference type="NCBI Taxonomy" id="1406225"/>
    <lineage>
        <taxon>Bacteria</taxon>
        <taxon>Pseudomonadati</taxon>
        <taxon>Myxococcota</taxon>
        <taxon>Myxococcia</taxon>
        <taxon>Myxococcales</taxon>
        <taxon>Cystobacterineae</taxon>
        <taxon>Archangiaceae</taxon>
        <taxon>Archangium</taxon>
    </lineage>
</organism>
<dbReference type="InterPro" id="IPR036388">
    <property type="entry name" value="WH-like_DNA-bd_sf"/>
</dbReference>
<evidence type="ECO:0000259" key="6">
    <source>
        <dbReference type="Pfam" id="PF04542"/>
    </source>
</evidence>
<evidence type="ECO:0000256" key="2">
    <source>
        <dbReference type="ARBA" id="ARBA00023015"/>
    </source>
</evidence>
<keyword evidence="5" id="KW-0804">Transcription</keyword>
<accession>A0A084SGE9</accession>
<comment type="caution">
    <text evidence="8">The sequence shown here is derived from an EMBL/GenBank/DDBJ whole genome shotgun (WGS) entry which is preliminary data.</text>
</comment>
<dbReference type="InterPro" id="IPR014284">
    <property type="entry name" value="RNA_pol_sigma-70_dom"/>
</dbReference>
<keyword evidence="4" id="KW-0238">DNA-binding</keyword>